<evidence type="ECO:0000313" key="2">
    <source>
        <dbReference type="EMBL" id="MCY6525029.1"/>
    </source>
</evidence>
<gene>
    <name evidence="2" type="ORF">OYG11_12570</name>
</gene>
<accession>A0A9Q4H836</accession>
<sequence>DEKVEESTIVQKVLRSLPDRFDSKISAIEEAKDLDSLKMDELHGIFTACEMRKGGPSSKDAAFKASKLKKGKERNDCSDESDVESELAQLVGNLKKGSKLKGKYP</sequence>
<feature type="non-terminal residue" evidence="2">
    <location>
        <position position="105"/>
    </location>
</feature>
<feature type="region of interest" description="Disordered" evidence="1">
    <location>
        <begin position="53"/>
        <end position="83"/>
    </location>
</feature>
<dbReference type="Proteomes" id="UP001077788">
    <property type="component" value="Unassembled WGS sequence"/>
</dbReference>
<reference evidence="2" key="2">
    <citation type="submission" date="2022-12" db="EMBL/GenBank/DDBJ databases">
        <authorList>
            <person name="Kardos G."/>
            <person name="Sarkozi R."/>
            <person name="Laczko L."/>
            <person name="Marton S."/>
            <person name="Makrai L."/>
            <person name="Banyai K."/>
            <person name="Fodor L."/>
        </authorList>
    </citation>
    <scope>NUCLEOTIDE SEQUENCE</scope>
    <source>
        <strain evidence="2">84/14</strain>
    </source>
</reference>
<feature type="non-terminal residue" evidence="2">
    <location>
        <position position="1"/>
    </location>
</feature>
<evidence type="ECO:0000256" key="1">
    <source>
        <dbReference type="SAM" id="MobiDB-lite"/>
    </source>
</evidence>
<evidence type="ECO:0008006" key="4">
    <source>
        <dbReference type="Google" id="ProtNLM"/>
    </source>
</evidence>
<protein>
    <recommendedName>
        <fullName evidence="4">Gag-protease polyprotein</fullName>
    </recommendedName>
</protein>
<dbReference type="AlphaFoldDB" id="A0A9Q4H836"/>
<name>A0A9Q4H836_ACTPL</name>
<dbReference type="Pfam" id="PF14223">
    <property type="entry name" value="Retrotran_gag_2"/>
    <property type="match status" value="1"/>
</dbReference>
<dbReference type="RefSeq" id="WP_267992342.1">
    <property type="nucleotide sequence ID" value="NZ_JAPQFC010001140.1"/>
</dbReference>
<evidence type="ECO:0000313" key="3">
    <source>
        <dbReference type="Proteomes" id="UP001077788"/>
    </source>
</evidence>
<dbReference type="EMBL" id="JAPQFC010001140">
    <property type="protein sequence ID" value="MCY6525029.1"/>
    <property type="molecule type" value="Genomic_DNA"/>
</dbReference>
<organism evidence="2 3">
    <name type="scientific">Actinobacillus pleuropneumoniae</name>
    <name type="common">Haemophilus pleuropneumoniae</name>
    <dbReference type="NCBI Taxonomy" id="715"/>
    <lineage>
        <taxon>Bacteria</taxon>
        <taxon>Pseudomonadati</taxon>
        <taxon>Pseudomonadota</taxon>
        <taxon>Gammaproteobacteria</taxon>
        <taxon>Pasteurellales</taxon>
        <taxon>Pasteurellaceae</taxon>
        <taxon>Actinobacillus</taxon>
    </lineage>
</organism>
<proteinExistence type="predicted"/>
<reference evidence="2" key="1">
    <citation type="journal article" date="2021" name="Vet Sci">
        <title>O-Serogroups and Pathovirotypes of Escherichia coli Isolated from Post-Weaning Piglets Showing Diarrhoea and/or Oedema in South Korea.</title>
        <authorList>
            <person name="Byun J.W."/>
            <person name="Moon B.Y."/>
            <person name="Do K.H."/>
            <person name="Lee K."/>
            <person name="Lee H.Y."/>
            <person name="Kim W.I."/>
            <person name="So B."/>
            <person name="Lee W.K."/>
        </authorList>
    </citation>
    <scope>NUCLEOTIDE SEQUENCE</scope>
    <source>
        <strain evidence="2">84/14</strain>
    </source>
</reference>
<comment type="caution">
    <text evidence="2">The sequence shown here is derived from an EMBL/GenBank/DDBJ whole genome shotgun (WGS) entry which is preliminary data.</text>
</comment>